<name>V6L4D6_STRRC</name>
<dbReference type="PATRIC" id="fig|1352936.5.peg.684"/>
<accession>V6L4D6</accession>
<organism evidence="1 2">
    <name type="scientific">Streptomyces roseochromogenus subsp. oscitans DS 12.976</name>
    <dbReference type="NCBI Taxonomy" id="1352936"/>
    <lineage>
        <taxon>Bacteria</taxon>
        <taxon>Bacillati</taxon>
        <taxon>Actinomycetota</taxon>
        <taxon>Actinomycetes</taxon>
        <taxon>Kitasatosporales</taxon>
        <taxon>Streptomycetaceae</taxon>
        <taxon>Streptomyces</taxon>
    </lineage>
</organism>
<keyword evidence="2" id="KW-1185">Reference proteome</keyword>
<evidence type="ECO:0008006" key="3">
    <source>
        <dbReference type="Google" id="ProtNLM"/>
    </source>
</evidence>
<dbReference type="Proteomes" id="UP000017984">
    <property type="component" value="Chromosome"/>
</dbReference>
<protein>
    <recommendedName>
        <fullName evidence="3">SRPBCC family protein</fullName>
    </recommendedName>
</protein>
<comment type="caution">
    <text evidence="1">The sequence shown here is derived from an EMBL/GenBank/DDBJ whole genome shotgun (WGS) entry which is preliminary data.</text>
</comment>
<gene>
    <name evidence="1" type="ORF">M878_03110</name>
</gene>
<reference evidence="1 2" key="1">
    <citation type="journal article" date="2014" name="Genome Announc.">
        <title>Draft Genome Sequence of Streptomyces roseochromogenes subsp. oscitans DS 12.976, Producer of the Aminocoumarin Antibiotic Clorobiocin.</title>
        <authorList>
            <person name="Ruckert C."/>
            <person name="Kalinowski J."/>
            <person name="Heide L."/>
            <person name="Apel A.K."/>
        </authorList>
    </citation>
    <scope>NUCLEOTIDE SEQUENCE [LARGE SCALE GENOMIC DNA]</scope>
    <source>
        <strain evidence="1 2">DS 12.976</strain>
    </source>
</reference>
<sequence length="151" mass="16415">MRRLKVIASATGHPSFAERHYAVPLERLWSVASDLEHELPLIVTGLRSFSVTEADGERLSGEAVSVLGVRERFDVVLRPGWCLMQGKVLTSGMAATADGDGCRFAFFTSLRLPGGGVLDRLRGPWSARRAEDLLDRLGVRVAARSAPGRAE</sequence>
<dbReference type="SUPFAM" id="SSF55961">
    <property type="entry name" value="Bet v1-like"/>
    <property type="match status" value="1"/>
</dbReference>
<evidence type="ECO:0000313" key="2">
    <source>
        <dbReference type="Proteomes" id="UP000017984"/>
    </source>
</evidence>
<dbReference type="EMBL" id="AWQX01000020">
    <property type="protein sequence ID" value="EST36104.1"/>
    <property type="molecule type" value="Genomic_DNA"/>
</dbReference>
<evidence type="ECO:0000313" key="1">
    <source>
        <dbReference type="EMBL" id="EST36104.1"/>
    </source>
</evidence>
<proteinExistence type="predicted"/>
<dbReference type="AlphaFoldDB" id="V6L4D6"/>
<dbReference type="HOGENOM" id="CLU_142303_0_0_11"/>